<proteinExistence type="predicted"/>
<dbReference type="SUPFAM" id="SSF116734">
    <property type="entry name" value="DNA methylase specificity domain"/>
    <property type="match status" value="1"/>
</dbReference>
<evidence type="ECO:0000256" key="1">
    <source>
        <dbReference type="ARBA" id="ARBA00022747"/>
    </source>
</evidence>
<dbReference type="InterPro" id="IPR044946">
    <property type="entry name" value="Restrct_endonuc_typeI_TRD_sf"/>
</dbReference>
<dbReference type="Gene3D" id="3.90.220.20">
    <property type="entry name" value="DNA methylase specificity domains"/>
    <property type="match status" value="1"/>
</dbReference>
<keyword evidence="4" id="KW-1185">Reference proteome</keyword>
<evidence type="ECO:0008006" key="5">
    <source>
        <dbReference type="Google" id="ProtNLM"/>
    </source>
</evidence>
<dbReference type="Proteomes" id="UP000825483">
    <property type="component" value="Unassembled WGS sequence"/>
</dbReference>
<name>A0A9R1CCK4_9BACT</name>
<dbReference type="GeneID" id="72467738"/>
<evidence type="ECO:0000313" key="3">
    <source>
        <dbReference type="EMBL" id="GJG60297.1"/>
    </source>
</evidence>
<gene>
    <name evidence="3" type="ORF">PRLR5076_31480</name>
</gene>
<organism evidence="3 4">
    <name type="scientific">Prevotella lacticifex</name>
    <dbReference type="NCBI Taxonomy" id="2854755"/>
    <lineage>
        <taxon>Bacteria</taxon>
        <taxon>Pseudomonadati</taxon>
        <taxon>Bacteroidota</taxon>
        <taxon>Bacteroidia</taxon>
        <taxon>Bacteroidales</taxon>
        <taxon>Prevotellaceae</taxon>
        <taxon>Prevotella</taxon>
    </lineage>
</organism>
<protein>
    <recommendedName>
        <fullName evidence="5">Restriction endonuclease subunit S</fullName>
    </recommendedName>
</protein>
<evidence type="ECO:0000256" key="2">
    <source>
        <dbReference type="ARBA" id="ARBA00023125"/>
    </source>
</evidence>
<dbReference type="RefSeq" id="WP_223926460.1">
    <property type="nucleotide sequence ID" value="NZ_BPTU01000001.1"/>
</dbReference>
<comment type="caution">
    <text evidence="3">The sequence shown here is derived from an EMBL/GenBank/DDBJ whole genome shotgun (WGS) entry which is preliminary data.</text>
</comment>
<dbReference type="EMBL" id="BPUB01000003">
    <property type="protein sequence ID" value="GJG60297.1"/>
    <property type="molecule type" value="Genomic_DNA"/>
</dbReference>
<keyword evidence="1" id="KW-0680">Restriction system</keyword>
<dbReference type="GO" id="GO:0009307">
    <property type="term" value="P:DNA restriction-modification system"/>
    <property type="evidence" value="ECO:0007669"/>
    <property type="project" value="UniProtKB-KW"/>
</dbReference>
<keyword evidence="2" id="KW-0238">DNA-binding</keyword>
<reference evidence="3" key="1">
    <citation type="journal article" date="2022" name="Int. J. Syst. Evol. Microbiol.">
        <title>Prevotella lacticifex sp. nov., isolated from the rumen of cows.</title>
        <authorList>
            <person name="Shinkai T."/>
            <person name="Ikeyama N."/>
            <person name="Kumagai M."/>
            <person name="Ohmori H."/>
            <person name="Sakamoto M."/>
            <person name="Ohkuma M."/>
            <person name="Mitsumori M."/>
        </authorList>
    </citation>
    <scope>NUCLEOTIDE SEQUENCE</scope>
    <source>
        <strain evidence="3">R5076</strain>
    </source>
</reference>
<dbReference type="AlphaFoldDB" id="A0A9R1CCK4"/>
<dbReference type="GO" id="GO:0003677">
    <property type="term" value="F:DNA binding"/>
    <property type="evidence" value="ECO:0007669"/>
    <property type="project" value="UniProtKB-KW"/>
</dbReference>
<accession>A0A9R1CCK4</accession>
<evidence type="ECO:0000313" key="4">
    <source>
        <dbReference type="Proteomes" id="UP000825483"/>
    </source>
</evidence>
<sequence length="85" mass="9588">MIGEIPSHWNAIKLKYKLQLINEKIVPNGLQYVGMENIESFTGKYVQSDIKAEGLANHFQAGDILFGKLRPYLAKAYQCKADGCR</sequence>